<comment type="caution">
    <text evidence="2">The sequence shown here is derived from an EMBL/GenBank/DDBJ whole genome shotgun (WGS) entry which is preliminary data.</text>
</comment>
<proteinExistence type="predicted"/>
<name>A0A6A3A164_HIBSY</name>
<protein>
    <submittedName>
        <fullName evidence="2">Ras GTPase-activating-like protein rng2 isoform 2</fullName>
    </submittedName>
</protein>
<evidence type="ECO:0000256" key="1">
    <source>
        <dbReference type="SAM" id="SignalP"/>
    </source>
</evidence>
<keyword evidence="3" id="KW-1185">Reference proteome</keyword>
<keyword evidence="1" id="KW-0732">Signal</keyword>
<reference evidence="2" key="1">
    <citation type="submission" date="2019-09" db="EMBL/GenBank/DDBJ databases">
        <title>Draft genome information of white flower Hibiscus syriacus.</title>
        <authorList>
            <person name="Kim Y.-M."/>
        </authorList>
    </citation>
    <scope>NUCLEOTIDE SEQUENCE [LARGE SCALE GENOMIC DNA]</scope>
    <source>
        <strain evidence="2">YM2019G1</strain>
    </source>
</reference>
<evidence type="ECO:0000313" key="2">
    <source>
        <dbReference type="EMBL" id="KAE8697072.1"/>
    </source>
</evidence>
<dbReference type="EMBL" id="VEPZ02001056">
    <property type="protein sequence ID" value="KAE8697072.1"/>
    <property type="molecule type" value="Genomic_DNA"/>
</dbReference>
<dbReference type="PANTHER" id="PTHR35471:SF1">
    <property type="entry name" value="OS07G0223700 PROTEIN"/>
    <property type="match status" value="1"/>
</dbReference>
<evidence type="ECO:0000313" key="3">
    <source>
        <dbReference type="Proteomes" id="UP000436088"/>
    </source>
</evidence>
<feature type="chain" id="PRO_5025367021" evidence="1">
    <location>
        <begin position="18"/>
        <end position="178"/>
    </location>
</feature>
<dbReference type="Proteomes" id="UP000436088">
    <property type="component" value="Unassembled WGS sequence"/>
</dbReference>
<feature type="signal peptide" evidence="1">
    <location>
        <begin position="1"/>
        <end position="17"/>
    </location>
</feature>
<organism evidence="2 3">
    <name type="scientific">Hibiscus syriacus</name>
    <name type="common">Rose of Sharon</name>
    <dbReference type="NCBI Taxonomy" id="106335"/>
    <lineage>
        <taxon>Eukaryota</taxon>
        <taxon>Viridiplantae</taxon>
        <taxon>Streptophyta</taxon>
        <taxon>Embryophyta</taxon>
        <taxon>Tracheophyta</taxon>
        <taxon>Spermatophyta</taxon>
        <taxon>Magnoliopsida</taxon>
        <taxon>eudicotyledons</taxon>
        <taxon>Gunneridae</taxon>
        <taxon>Pentapetalae</taxon>
        <taxon>rosids</taxon>
        <taxon>malvids</taxon>
        <taxon>Malvales</taxon>
        <taxon>Malvaceae</taxon>
        <taxon>Malvoideae</taxon>
        <taxon>Hibiscus</taxon>
    </lineage>
</organism>
<accession>A0A6A3A164</accession>
<dbReference type="PANTHER" id="PTHR35471">
    <property type="entry name" value="OS07G0223700 PROTEIN"/>
    <property type="match status" value="1"/>
</dbReference>
<dbReference type="AlphaFoldDB" id="A0A6A3A164"/>
<sequence length="178" mass="20187">MLVFVITISFSMWPSSSFTSNWVRLDRIPRRIVQRCVAHQFGHSLVRLVAIESGSQSLGRAYAVLLFCAILPDVSWFVLFAHDIWNMPKRARRWGREGKIAGCCSFSRLGVSYVSNGADIRDPDFDLRMDFLAPSTPSNALLRQCSQNESDEALGGAIYDPPYYSSLFEDRQLQNRNS</sequence>
<gene>
    <name evidence="2" type="ORF">F3Y22_tig00110634pilonHSYRG00091</name>
</gene>